<feature type="transmembrane region" description="Helical" evidence="12">
    <location>
        <begin position="447"/>
        <end position="470"/>
    </location>
</feature>
<dbReference type="PROSITE" id="PS00237">
    <property type="entry name" value="G_PROTEIN_RECEP_F1_1"/>
    <property type="match status" value="1"/>
</dbReference>
<dbReference type="EMBL" id="JAIWYP010000006">
    <property type="protein sequence ID" value="KAH3812993.1"/>
    <property type="molecule type" value="Genomic_DNA"/>
</dbReference>
<dbReference type="InterPro" id="IPR000276">
    <property type="entry name" value="GPCR_Rhodpsn"/>
</dbReference>
<dbReference type="PRINTS" id="PR00237">
    <property type="entry name" value="GPCRRHODOPSN"/>
</dbReference>
<dbReference type="GO" id="GO:0005886">
    <property type="term" value="C:plasma membrane"/>
    <property type="evidence" value="ECO:0007669"/>
    <property type="project" value="UniProtKB-SubCell"/>
</dbReference>
<evidence type="ECO:0000256" key="9">
    <source>
        <dbReference type="ARBA" id="ARBA00023224"/>
    </source>
</evidence>
<accession>A0A9D4G9P4</accession>
<dbReference type="InterPro" id="IPR017452">
    <property type="entry name" value="GPCR_Rhodpsn_7TM"/>
</dbReference>
<evidence type="ECO:0000256" key="12">
    <source>
        <dbReference type="SAM" id="Phobius"/>
    </source>
</evidence>
<gene>
    <name evidence="14" type="ORF">DPMN_141439</name>
</gene>
<evidence type="ECO:0000256" key="2">
    <source>
        <dbReference type="ARBA" id="ARBA00022475"/>
    </source>
</evidence>
<feature type="region of interest" description="Disordered" evidence="11">
    <location>
        <begin position="236"/>
        <end position="291"/>
    </location>
</feature>
<feature type="transmembrane region" description="Helical" evidence="12">
    <location>
        <begin position="415"/>
        <end position="435"/>
    </location>
</feature>
<feature type="compositionally biased region" description="Polar residues" evidence="11">
    <location>
        <begin position="268"/>
        <end position="278"/>
    </location>
</feature>
<feature type="region of interest" description="Disordered" evidence="11">
    <location>
        <begin position="379"/>
        <end position="405"/>
    </location>
</feature>
<feature type="transmembrane region" description="Helical" evidence="12">
    <location>
        <begin position="97"/>
        <end position="121"/>
    </location>
</feature>
<name>A0A9D4G9P4_DREPO</name>
<comment type="similarity">
    <text evidence="10">Belongs to the G-protein coupled receptor 1 family.</text>
</comment>
<keyword evidence="4 12" id="KW-1133">Transmembrane helix</keyword>
<evidence type="ECO:0000256" key="11">
    <source>
        <dbReference type="SAM" id="MobiDB-lite"/>
    </source>
</evidence>
<feature type="domain" description="G-protein coupled receptors family 1 profile" evidence="13">
    <location>
        <begin position="38"/>
        <end position="467"/>
    </location>
</feature>
<keyword evidence="7" id="KW-1015">Disulfide bond</keyword>
<keyword evidence="3 10" id="KW-0812">Transmembrane</keyword>
<evidence type="ECO:0000259" key="13">
    <source>
        <dbReference type="PROSITE" id="PS50262"/>
    </source>
</evidence>
<reference evidence="14" key="2">
    <citation type="submission" date="2020-11" db="EMBL/GenBank/DDBJ databases">
        <authorList>
            <person name="McCartney M.A."/>
            <person name="Auch B."/>
            <person name="Kono T."/>
            <person name="Mallez S."/>
            <person name="Becker A."/>
            <person name="Gohl D.M."/>
            <person name="Silverstein K.A.T."/>
            <person name="Koren S."/>
            <person name="Bechman K.B."/>
            <person name="Herman A."/>
            <person name="Abrahante J.E."/>
            <person name="Garbe J."/>
        </authorList>
    </citation>
    <scope>NUCLEOTIDE SEQUENCE</scope>
    <source>
        <strain evidence="14">Duluth1</strain>
        <tissue evidence="14">Whole animal</tissue>
    </source>
</reference>
<evidence type="ECO:0000256" key="5">
    <source>
        <dbReference type="ARBA" id="ARBA00023040"/>
    </source>
</evidence>
<dbReference type="PANTHER" id="PTHR24248">
    <property type="entry name" value="ADRENERGIC RECEPTOR-RELATED G-PROTEIN COUPLED RECEPTOR"/>
    <property type="match status" value="1"/>
</dbReference>
<evidence type="ECO:0000256" key="6">
    <source>
        <dbReference type="ARBA" id="ARBA00023136"/>
    </source>
</evidence>
<evidence type="ECO:0000256" key="10">
    <source>
        <dbReference type="RuleBase" id="RU000688"/>
    </source>
</evidence>
<feature type="compositionally biased region" description="Polar residues" evidence="11">
    <location>
        <begin position="379"/>
        <end position="390"/>
    </location>
</feature>
<evidence type="ECO:0000256" key="8">
    <source>
        <dbReference type="ARBA" id="ARBA00023170"/>
    </source>
</evidence>
<comment type="subcellular location">
    <subcellularLocation>
        <location evidence="1">Cell membrane</location>
        <topology evidence="1">Multi-pass membrane protein</topology>
    </subcellularLocation>
</comment>
<keyword evidence="5 10" id="KW-0297">G-protein coupled receptor</keyword>
<comment type="caution">
    <text evidence="14">The sequence shown here is derived from an EMBL/GenBank/DDBJ whole genome shotgun (WGS) entry which is preliminary data.</text>
</comment>
<reference evidence="14" key="1">
    <citation type="journal article" date="2019" name="bioRxiv">
        <title>The Genome of the Zebra Mussel, Dreissena polymorpha: A Resource for Invasive Species Research.</title>
        <authorList>
            <person name="McCartney M.A."/>
            <person name="Auch B."/>
            <person name="Kono T."/>
            <person name="Mallez S."/>
            <person name="Zhang Y."/>
            <person name="Obille A."/>
            <person name="Becker A."/>
            <person name="Abrahante J.E."/>
            <person name="Garbe J."/>
            <person name="Badalamenti J.P."/>
            <person name="Herman A."/>
            <person name="Mangelson H."/>
            <person name="Liachko I."/>
            <person name="Sullivan S."/>
            <person name="Sone E.D."/>
            <person name="Koren S."/>
            <person name="Silverstein K.A.T."/>
            <person name="Beckman K.B."/>
            <person name="Gohl D.M."/>
        </authorList>
    </citation>
    <scope>NUCLEOTIDE SEQUENCE</scope>
    <source>
        <strain evidence="14">Duluth1</strain>
        <tissue evidence="14">Whole animal</tissue>
    </source>
</reference>
<dbReference type="GO" id="GO:0004930">
    <property type="term" value="F:G protein-coupled receptor activity"/>
    <property type="evidence" value="ECO:0007669"/>
    <property type="project" value="UniProtKB-KW"/>
</dbReference>
<keyword evidence="15" id="KW-1185">Reference proteome</keyword>
<dbReference type="Proteomes" id="UP000828390">
    <property type="component" value="Unassembled WGS sequence"/>
</dbReference>
<proteinExistence type="inferred from homology"/>
<evidence type="ECO:0000256" key="3">
    <source>
        <dbReference type="ARBA" id="ARBA00022692"/>
    </source>
</evidence>
<feature type="transmembrane region" description="Helical" evidence="12">
    <location>
        <begin position="181"/>
        <end position="206"/>
    </location>
</feature>
<feature type="compositionally biased region" description="Low complexity" evidence="11">
    <location>
        <begin position="249"/>
        <end position="261"/>
    </location>
</feature>
<keyword evidence="8 10" id="KW-0675">Receptor</keyword>
<evidence type="ECO:0000313" key="15">
    <source>
        <dbReference type="Proteomes" id="UP000828390"/>
    </source>
</evidence>
<keyword evidence="9 10" id="KW-0807">Transducer</keyword>
<dbReference type="Pfam" id="PF00001">
    <property type="entry name" value="7tm_1"/>
    <property type="match status" value="1"/>
</dbReference>
<dbReference type="SUPFAM" id="SSF81321">
    <property type="entry name" value="Family A G protein-coupled receptor-like"/>
    <property type="match status" value="1"/>
</dbReference>
<dbReference type="Gene3D" id="1.20.1070.10">
    <property type="entry name" value="Rhodopsin 7-helix transmembrane proteins"/>
    <property type="match status" value="2"/>
</dbReference>
<protein>
    <recommendedName>
        <fullName evidence="13">G-protein coupled receptors family 1 profile domain-containing protein</fullName>
    </recommendedName>
</protein>
<evidence type="ECO:0000313" key="14">
    <source>
        <dbReference type="EMBL" id="KAH3812993.1"/>
    </source>
</evidence>
<dbReference type="SMART" id="SM01381">
    <property type="entry name" value="7TM_GPCR_Srsx"/>
    <property type="match status" value="1"/>
</dbReference>
<organism evidence="14 15">
    <name type="scientific">Dreissena polymorpha</name>
    <name type="common">Zebra mussel</name>
    <name type="synonym">Mytilus polymorpha</name>
    <dbReference type="NCBI Taxonomy" id="45954"/>
    <lineage>
        <taxon>Eukaryota</taxon>
        <taxon>Metazoa</taxon>
        <taxon>Spiralia</taxon>
        <taxon>Lophotrochozoa</taxon>
        <taxon>Mollusca</taxon>
        <taxon>Bivalvia</taxon>
        <taxon>Autobranchia</taxon>
        <taxon>Heteroconchia</taxon>
        <taxon>Euheterodonta</taxon>
        <taxon>Imparidentia</taxon>
        <taxon>Neoheterodontei</taxon>
        <taxon>Myida</taxon>
        <taxon>Dreissenoidea</taxon>
        <taxon>Dreissenidae</taxon>
        <taxon>Dreissena</taxon>
    </lineage>
</organism>
<dbReference type="PROSITE" id="PS50262">
    <property type="entry name" value="G_PROTEIN_RECEP_F1_2"/>
    <property type="match status" value="1"/>
</dbReference>
<feature type="transmembrane region" description="Helical" evidence="12">
    <location>
        <begin position="142"/>
        <end position="161"/>
    </location>
</feature>
<dbReference type="FunFam" id="1.20.1070.10:FF:000523">
    <property type="entry name" value="5-hydroxytryptamine receptor 2B"/>
    <property type="match status" value="1"/>
</dbReference>
<dbReference type="OrthoDB" id="10034726at2759"/>
<keyword evidence="2" id="KW-1003">Cell membrane</keyword>
<evidence type="ECO:0000256" key="4">
    <source>
        <dbReference type="ARBA" id="ARBA00022989"/>
    </source>
</evidence>
<keyword evidence="6 12" id="KW-0472">Membrane</keyword>
<dbReference type="AlphaFoldDB" id="A0A9D4G9P4"/>
<evidence type="ECO:0000256" key="1">
    <source>
        <dbReference type="ARBA" id="ARBA00004651"/>
    </source>
</evidence>
<sequence length="519" mass="58719">MDNGTLGAINDTGVEDVDNKNNWLVLLLIPLIMFGVAGNILVCMAITMEKRLQSVTNYFLLSLAITDLLVCLVVWPLSLMTEFLGHWPFEKIFCDIYVTLDVLMCTCSILHLCTISLERFLAIRDPLATRSRSKLAVRIKIVLVYVVALAISSPIMILGIIDEHNILNNNKCMLVNEPFIIYGSVSAFYIPLTIMGLIFGMTLRLLRKQHKLCNAKERKDGEVLIRRLQSTSSNFQKTWKKVHKERQQRGSSSSSSEQNSPSRHDTTNRSILTDSSLMDSPKCEDSPFSVFNRSDTSEYRLPLGEIHEHTIPIDEAPSDERMQHYSADTIYSSLPDIYQHSQATSGPIEQTFSDLNDNEAMKITKTVSAPSELHSIKNSPASGSLSAQQNVKKDSVKQKQANSSVKTEQKASKTLGIVFLSFVICWLPFFIVNIMTVLCRSCDFRHVLLVTVLYLGYVSSTLNPIIYTVFNRTFRATMFQLMKCQCRAIQRPKRIKAICVGLNYAIQHDRNRDHFQMPL</sequence>
<evidence type="ECO:0000256" key="7">
    <source>
        <dbReference type="ARBA" id="ARBA00023157"/>
    </source>
</evidence>
<feature type="transmembrane region" description="Helical" evidence="12">
    <location>
        <begin position="58"/>
        <end position="77"/>
    </location>
</feature>
<feature type="transmembrane region" description="Helical" evidence="12">
    <location>
        <begin position="23"/>
        <end position="46"/>
    </location>
</feature>